<dbReference type="InterPro" id="IPR022935">
    <property type="entry name" value="ClpS"/>
</dbReference>
<dbReference type="SUPFAM" id="SSF54736">
    <property type="entry name" value="ClpS-like"/>
    <property type="match status" value="1"/>
</dbReference>
<keyword evidence="3" id="KW-0645">Protease</keyword>
<dbReference type="GO" id="GO:0006508">
    <property type="term" value="P:proteolysis"/>
    <property type="evidence" value="ECO:0007669"/>
    <property type="project" value="UniProtKB-KW"/>
</dbReference>
<proteinExistence type="inferred from homology"/>
<protein>
    <recommendedName>
        <fullName evidence="1">ATP-dependent Clp protease adapter protein ClpS</fullName>
    </recommendedName>
</protein>
<dbReference type="PANTHER" id="PTHR33473">
    <property type="entry name" value="ATP-DEPENDENT CLP PROTEASE ADAPTER PROTEIN CLPS1, CHLOROPLASTIC"/>
    <property type="match status" value="1"/>
</dbReference>
<dbReference type="InterPro" id="IPR003769">
    <property type="entry name" value="ClpS_core"/>
</dbReference>
<gene>
    <name evidence="1" type="primary">clpS</name>
    <name evidence="3" type="ORF">XK09_02825</name>
</gene>
<dbReference type="Pfam" id="PF02617">
    <property type="entry name" value="ClpS"/>
    <property type="match status" value="1"/>
</dbReference>
<accession>A0ABY3G9T6</accession>
<dbReference type="Proteomes" id="UP000321599">
    <property type="component" value="Unassembled WGS sequence"/>
</dbReference>
<comment type="subunit">
    <text evidence="1">Binds to the N-terminal domain of the chaperone ClpA.</text>
</comment>
<dbReference type="HAMAP" id="MF_00302">
    <property type="entry name" value="ClpS"/>
    <property type="match status" value="1"/>
</dbReference>
<dbReference type="EMBL" id="VOAV01000013">
    <property type="protein sequence ID" value="TWO30269.1"/>
    <property type="molecule type" value="Genomic_DNA"/>
</dbReference>
<dbReference type="InterPro" id="IPR014719">
    <property type="entry name" value="Ribosomal_bL12_C/ClpS-like"/>
</dbReference>
<reference evidence="3 4" key="1">
    <citation type="submission" date="2019-07" db="EMBL/GenBank/DDBJ databases">
        <title>Rapid identification of Enteric Bacteria from Whole Genome Sequences (WGS) using Average Nucleotide Identity (ANI).</title>
        <authorList>
            <person name="Lane C."/>
        </authorList>
    </citation>
    <scope>NUCLEOTIDE SEQUENCE [LARGE SCALE GENOMIC DNA]</scope>
    <source>
        <strain evidence="3 4">2013D-9588</strain>
    </source>
</reference>
<dbReference type="PANTHER" id="PTHR33473:SF19">
    <property type="entry name" value="ATP-DEPENDENT CLP PROTEASE ADAPTER PROTEIN CLPS"/>
    <property type="match status" value="1"/>
</dbReference>
<comment type="function">
    <text evidence="1">Involved in the modulation of the specificity of the ClpAP-mediated ATP-dependent protein degradation.</text>
</comment>
<evidence type="ECO:0000313" key="4">
    <source>
        <dbReference type="Proteomes" id="UP000321599"/>
    </source>
</evidence>
<keyword evidence="3" id="KW-0378">Hydrolase</keyword>
<dbReference type="RefSeq" id="WP_096014681.1">
    <property type="nucleotide sequence ID" value="NZ_MJBG01000004.1"/>
</dbReference>
<sequence length="100" mass="11424">MQTKRSLNTKTKLKEFKPTLFKVILLNDDVTTMDFVVMILCEIFNKELKQAIELMMKIHKNGSAVCGIYTKEIAQTKQNQTLSLAKANGFPLKCVIKEDQ</sequence>
<keyword evidence="4" id="KW-1185">Reference proteome</keyword>
<dbReference type="GO" id="GO:0008233">
    <property type="term" value="F:peptidase activity"/>
    <property type="evidence" value="ECO:0007669"/>
    <property type="project" value="UniProtKB-KW"/>
</dbReference>
<comment type="similarity">
    <text evidence="1">Belongs to the ClpS family.</text>
</comment>
<feature type="domain" description="Adaptor protein ClpS core" evidence="2">
    <location>
        <begin position="17"/>
        <end position="94"/>
    </location>
</feature>
<name>A0ABY3G9T6_9BACT</name>
<evidence type="ECO:0000259" key="2">
    <source>
        <dbReference type="Pfam" id="PF02617"/>
    </source>
</evidence>
<dbReference type="Gene3D" id="3.30.1390.10">
    <property type="match status" value="1"/>
</dbReference>
<evidence type="ECO:0000256" key="1">
    <source>
        <dbReference type="HAMAP-Rule" id="MF_00302"/>
    </source>
</evidence>
<comment type="caution">
    <text evidence="3">The sequence shown here is derived from an EMBL/GenBank/DDBJ whole genome shotgun (WGS) entry which is preliminary data.</text>
</comment>
<evidence type="ECO:0000313" key="3">
    <source>
        <dbReference type="EMBL" id="TWO30269.1"/>
    </source>
</evidence>
<organism evidence="3 4">
    <name type="scientific">Campylobacter lanienae</name>
    <dbReference type="NCBI Taxonomy" id="75658"/>
    <lineage>
        <taxon>Bacteria</taxon>
        <taxon>Pseudomonadati</taxon>
        <taxon>Campylobacterota</taxon>
        <taxon>Epsilonproteobacteria</taxon>
        <taxon>Campylobacterales</taxon>
        <taxon>Campylobacteraceae</taxon>
        <taxon>Campylobacter</taxon>
    </lineage>
</organism>